<dbReference type="Pfam" id="PF07980">
    <property type="entry name" value="SusD_RagB"/>
    <property type="match status" value="1"/>
</dbReference>
<evidence type="ECO:0000256" key="1">
    <source>
        <dbReference type="ARBA" id="ARBA00004442"/>
    </source>
</evidence>
<dbReference type="SUPFAM" id="SSF48452">
    <property type="entry name" value="TPR-like"/>
    <property type="match status" value="1"/>
</dbReference>
<dbReference type="InterPro" id="IPR012944">
    <property type="entry name" value="SusD_RagB_dom"/>
</dbReference>
<keyword evidence="10" id="KW-1185">Reference proteome</keyword>
<evidence type="ECO:0000256" key="6">
    <source>
        <dbReference type="SAM" id="SignalP"/>
    </source>
</evidence>
<comment type="subcellular location">
    <subcellularLocation>
        <location evidence="1">Cell outer membrane</location>
    </subcellularLocation>
</comment>
<dbReference type="RefSeq" id="WP_380896300.1">
    <property type="nucleotide sequence ID" value="NZ_JBHTKY010000013.1"/>
</dbReference>
<gene>
    <name evidence="9" type="ORF">ACFQ2C_10170</name>
</gene>
<comment type="caution">
    <text evidence="9">The sequence shown here is derived from an EMBL/GenBank/DDBJ whole genome shotgun (WGS) entry which is preliminary data.</text>
</comment>
<comment type="similarity">
    <text evidence="2">Belongs to the SusD family.</text>
</comment>
<evidence type="ECO:0000256" key="2">
    <source>
        <dbReference type="ARBA" id="ARBA00006275"/>
    </source>
</evidence>
<keyword evidence="5" id="KW-0998">Cell outer membrane</keyword>
<evidence type="ECO:0000256" key="4">
    <source>
        <dbReference type="ARBA" id="ARBA00023136"/>
    </source>
</evidence>
<evidence type="ECO:0000313" key="9">
    <source>
        <dbReference type="EMBL" id="MFD1165970.1"/>
    </source>
</evidence>
<dbReference type="Gene3D" id="1.25.40.390">
    <property type="match status" value="1"/>
</dbReference>
<feature type="chain" id="PRO_5045968640" evidence="6">
    <location>
        <begin position="26"/>
        <end position="604"/>
    </location>
</feature>
<proteinExistence type="inferred from homology"/>
<sequence length="604" mass="69196">MKFRYNKLKFLALLAGMSLFTQSCNDDFFDAQPDNLLNIESIFSNRSQTENYWGSLYNEIPDIWNQPYSFYYSAITDEIDASNWVDGTLNNFNSGAISSDNVPTPYVRIYRKIRQCGIFINNVDKCQELRDAENGETLIKQYKAEAKYLRAYYYWLMMKSFGPVVILPVNEEEAAGDNYQIPRSSWDECVAFIIKEMDEAAADMPDEHTDTQLGRIGKIVVEAVKSEITLFTASPLYNGNSDLANWRNPDGKQLISSTFDASKWQKAATAAKSAIDFAEKNGKSLFVKNGKDDFETAFLSTRNVYWEGYQTEGVWIRPSANRYQWETHAAPRAVTGTPYNGLALVQELVDDFRMANGQSIHQSSSYNENTYVQESTPYYVEGTNNMYVNREPRFYSSVTFNGSIIPGAAKAGMTRVEFYPSGNSGRNGAPRDWPKTGYTARKNIHPTYSLNPSVAVNRAAMLIRLSELYLNYAEALNEYQPNHPDITTYLNKVRNRAGLPNIATGLSQARMRQEIRLERRIELAFEGKRYFDVRRWKVADAEGYKQGGNFYGMDMTKGSSLSDPNFHKRVVAVRRAEWNDRFYFMPWHQMEIDRNKQLVQVPGY</sequence>
<evidence type="ECO:0000259" key="7">
    <source>
        <dbReference type="Pfam" id="PF07980"/>
    </source>
</evidence>
<keyword evidence="4" id="KW-0472">Membrane</keyword>
<dbReference type="InterPro" id="IPR011990">
    <property type="entry name" value="TPR-like_helical_dom_sf"/>
</dbReference>
<dbReference type="Pfam" id="PF14322">
    <property type="entry name" value="SusD-like_3"/>
    <property type="match status" value="1"/>
</dbReference>
<evidence type="ECO:0000313" key="10">
    <source>
        <dbReference type="Proteomes" id="UP001597205"/>
    </source>
</evidence>
<dbReference type="PROSITE" id="PS51257">
    <property type="entry name" value="PROKAR_LIPOPROTEIN"/>
    <property type="match status" value="1"/>
</dbReference>
<evidence type="ECO:0000256" key="5">
    <source>
        <dbReference type="ARBA" id="ARBA00023237"/>
    </source>
</evidence>
<reference evidence="10" key="1">
    <citation type="journal article" date="2019" name="Int. J. Syst. Evol. Microbiol.">
        <title>The Global Catalogue of Microorganisms (GCM) 10K type strain sequencing project: providing services to taxonomists for standard genome sequencing and annotation.</title>
        <authorList>
            <consortium name="The Broad Institute Genomics Platform"/>
            <consortium name="The Broad Institute Genome Sequencing Center for Infectious Disease"/>
            <person name="Wu L."/>
            <person name="Ma J."/>
        </authorList>
    </citation>
    <scope>NUCLEOTIDE SEQUENCE [LARGE SCALE GENOMIC DNA]</scope>
    <source>
        <strain evidence="10">CCUG 52468</strain>
    </source>
</reference>
<dbReference type="EMBL" id="JBHTKY010000013">
    <property type="protein sequence ID" value="MFD1165970.1"/>
    <property type="molecule type" value="Genomic_DNA"/>
</dbReference>
<feature type="domain" description="RagB/SusD" evidence="7">
    <location>
        <begin position="320"/>
        <end position="604"/>
    </location>
</feature>
<name>A0ABW3RLN7_9SPHI</name>
<organism evidence="9 10">
    <name type="scientific">Sphingobacterium daejeonense</name>
    <dbReference type="NCBI Taxonomy" id="371142"/>
    <lineage>
        <taxon>Bacteria</taxon>
        <taxon>Pseudomonadati</taxon>
        <taxon>Bacteroidota</taxon>
        <taxon>Sphingobacteriia</taxon>
        <taxon>Sphingobacteriales</taxon>
        <taxon>Sphingobacteriaceae</taxon>
        <taxon>Sphingobacterium</taxon>
    </lineage>
</organism>
<feature type="domain" description="SusD-like N-terminal" evidence="8">
    <location>
        <begin position="27"/>
        <end position="230"/>
    </location>
</feature>
<protein>
    <submittedName>
        <fullName evidence="9">RagB/SusD family nutrient uptake outer membrane protein</fullName>
    </submittedName>
</protein>
<feature type="signal peptide" evidence="6">
    <location>
        <begin position="1"/>
        <end position="25"/>
    </location>
</feature>
<dbReference type="Proteomes" id="UP001597205">
    <property type="component" value="Unassembled WGS sequence"/>
</dbReference>
<dbReference type="InterPro" id="IPR033985">
    <property type="entry name" value="SusD-like_N"/>
</dbReference>
<evidence type="ECO:0000259" key="8">
    <source>
        <dbReference type="Pfam" id="PF14322"/>
    </source>
</evidence>
<evidence type="ECO:0000256" key="3">
    <source>
        <dbReference type="ARBA" id="ARBA00022729"/>
    </source>
</evidence>
<accession>A0ABW3RLN7</accession>
<keyword evidence="3 6" id="KW-0732">Signal</keyword>